<protein>
    <submittedName>
        <fullName evidence="4">Extensin family protein</fullName>
    </submittedName>
</protein>
<dbReference type="InterPro" id="IPR009683">
    <property type="entry name" value="Extensin-like_C"/>
</dbReference>
<evidence type="ECO:0000256" key="2">
    <source>
        <dbReference type="SAM" id="SignalP"/>
    </source>
</evidence>
<evidence type="ECO:0000256" key="1">
    <source>
        <dbReference type="SAM" id="MobiDB-lite"/>
    </source>
</evidence>
<accession>A0A8G1EDS6</accession>
<feature type="compositionally biased region" description="Low complexity" evidence="1">
    <location>
        <begin position="70"/>
        <end position="83"/>
    </location>
</feature>
<sequence>MVLRLALVLALLTDGALAQAPQTSVRPAERPVVLGAPEQDLAATVAPDPGAGQGNSDAVDEAVQEALSTSSAPAAVAQGQAASIRPRPRPADLAGAAEVVTASAAPAAVAPEPATPDEPAPEKKRKGLAGLFGGGGQSTPRDQSPGYVCGDRDILGEELAPITSKVRGCGIAEPVRVTSVDGLSLSPPATITCETATALKKWVKGAVKPAFGRRQIVGLTVAASYSCRPRNNIRGAKISEHGSGRAIDISGFVLKNGKEVTVSRNYSGKIRKVHKAACGTFGTTLGPGSDGYHEDHLHLDTATYRNGPYCR</sequence>
<dbReference type="EMBL" id="CP069370">
    <property type="protein sequence ID" value="QYZ71817.1"/>
    <property type="molecule type" value="Genomic_DNA"/>
</dbReference>
<keyword evidence="2" id="KW-0732">Signal</keyword>
<reference evidence="4" key="1">
    <citation type="submission" date="2021-02" db="EMBL/GenBank/DDBJ databases">
        <title>Rhodobacter shimadae sp. nov., an aerobic anoxygenic phototrophic bacterium isolated from a hot spring.</title>
        <authorList>
            <person name="Muramatsu S."/>
            <person name="Haruta S."/>
            <person name="Hirose S."/>
            <person name="Hanada S."/>
        </authorList>
    </citation>
    <scope>NUCLEOTIDE SEQUENCE</scope>
    <source>
        <strain evidence="4">N10</strain>
    </source>
</reference>
<dbReference type="AlphaFoldDB" id="A0A8G1EDS6"/>
<gene>
    <name evidence="4" type="ORF">JO391_02245</name>
</gene>
<feature type="region of interest" description="Disordered" evidence="1">
    <location>
        <begin position="43"/>
        <end position="147"/>
    </location>
</feature>
<name>A0A8G1EDS6_9RHOB</name>
<evidence type="ECO:0000313" key="5">
    <source>
        <dbReference type="Proteomes" id="UP000826300"/>
    </source>
</evidence>
<feature type="domain" description="Extensin-like C-terminal" evidence="3">
    <location>
        <begin position="164"/>
        <end position="311"/>
    </location>
</feature>
<keyword evidence="5" id="KW-1185">Reference proteome</keyword>
<dbReference type="KEGG" id="nsm:JO391_02245"/>
<feature type="signal peptide" evidence="2">
    <location>
        <begin position="1"/>
        <end position="20"/>
    </location>
</feature>
<dbReference type="Proteomes" id="UP000826300">
    <property type="component" value="Chromosome"/>
</dbReference>
<feature type="chain" id="PRO_5034415917" evidence="2">
    <location>
        <begin position="21"/>
        <end position="311"/>
    </location>
</feature>
<evidence type="ECO:0000259" key="3">
    <source>
        <dbReference type="Pfam" id="PF06904"/>
    </source>
</evidence>
<evidence type="ECO:0000313" key="4">
    <source>
        <dbReference type="EMBL" id="QYZ71817.1"/>
    </source>
</evidence>
<organism evidence="4 5">
    <name type="scientific">Neotabrizicola shimadae</name>
    <dbReference type="NCBI Taxonomy" id="2807096"/>
    <lineage>
        <taxon>Bacteria</taxon>
        <taxon>Pseudomonadati</taxon>
        <taxon>Pseudomonadota</taxon>
        <taxon>Alphaproteobacteria</taxon>
        <taxon>Rhodobacterales</taxon>
        <taxon>Paracoccaceae</taxon>
        <taxon>Neotabrizicola</taxon>
    </lineage>
</organism>
<proteinExistence type="predicted"/>
<feature type="compositionally biased region" description="Low complexity" evidence="1">
    <location>
        <begin position="94"/>
        <end position="112"/>
    </location>
</feature>
<dbReference type="Pfam" id="PF06904">
    <property type="entry name" value="Extensin-like_C"/>
    <property type="match status" value="1"/>
</dbReference>